<sequence>MQNQNRLFSSQHFAILKNALRWTVIIIPIAVVIGSAVALFLWLLSWAIHFRFAHNWLLYLLPLAGIAIFFIYKFFGGPAEKGNNLIIDEIHNPGGGVPKRMAPLVLITTIITHLFGGSAGREGTAVQMGGSLAQMIGKWLKLNEADTQTVLTAGIAAGFGAVFGTPLTGAVFAMEVLTIGRVQYNALLPCLIAGIVGDVTVAAWGVHHTPYHIDIVPVIPHWFSGYISTDLLLIIKTIVASIAFGLASYLFAKMVHGIKSFFTQYIKTPWLIPFIGGLIIIALTFVNGKPDYLSLGVDAEHVGAVTIPSAFHAGGAGTWSWLWKTIYTTVTLGTGFKGGEVTPLFYIGATLGNTLSGLLDAPVSLFAALGFIAVFAGATNTPLACTFMGIELFGGEHALLFAVACFTAYLFSGHTGIYGSQRIGVTKLTGGPADDKTLSEAMKRRGYLYHKLAKYSFLKARE</sequence>
<evidence type="ECO:0000256" key="3">
    <source>
        <dbReference type="ARBA" id="ARBA00022989"/>
    </source>
</evidence>
<dbReference type="CDD" id="cd03682">
    <property type="entry name" value="ClC_sycA_like"/>
    <property type="match status" value="1"/>
</dbReference>
<feature type="transmembrane region" description="Helical" evidence="5">
    <location>
        <begin position="399"/>
        <end position="419"/>
    </location>
</feature>
<evidence type="ECO:0000256" key="5">
    <source>
        <dbReference type="SAM" id="Phobius"/>
    </source>
</evidence>
<dbReference type="EMBL" id="FNCG01000005">
    <property type="protein sequence ID" value="SDG91089.1"/>
    <property type="molecule type" value="Genomic_DNA"/>
</dbReference>
<evidence type="ECO:0000256" key="4">
    <source>
        <dbReference type="ARBA" id="ARBA00023136"/>
    </source>
</evidence>
<keyword evidence="3 5" id="KW-1133">Transmembrane helix</keyword>
<keyword evidence="2 5" id="KW-0812">Transmembrane</keyword>
<name>A0A1G7Y3W5_9SPHI</name>
<feature type="transmembrane region" description="Helical" evidence="5">
    <location>
        <begin position="20"/>
        <end position="44"/>
    </location>
</feature>
<dbReference type="Gene3D" id="1.10.3080.10">
    <property type="entry name" value="Clc chloride channel"/>
    <property type="match status" value="1"/>
</dbReference>
<protein>
    <submittedName>
        <fullName evidence="6">H+/Cl-antiporter ClcA</fullName>
    </submittedName>
</protein>
<dbReference type="GO" id="GO:0015108">
    <property type="term" value="F:chloride transmembrane transporter activity"/>
    <property type="evidence" value="ECO:0007669"/>
    <property type="project" value="InterPro"/>
</dbReference>
<evidence type="ECO:0000313" key="6">
    <source>
        <dbReference type="EMBL" id="SDG91089.1"/>
    </source>
</evidence>
<evidence type="ECO:0000256" key="1">
    <source>
        <dbReference type="ARBA" id="ARBA00004141"/>
    </source>
</evidence>
<dbReference type="PANTHER" id="PTHR43427:SF12">
    <property type="entry name" value="CHLORIDE TRANSPORTER"/>
    <property type="match status" value="1"/>
</dbReference>
<proteinExistence type="predicted"/>
<evidence type="ECO:0000313" key="7">
    <source>
        <dbReference type="Proteomes" id="UP000199705"/>
    </source>
</evidence>
<dbReference type="InterPro" id="IPR001807">
    <property type="entry name" value="ClC"/>
</dbReference>
<feature type="transmembrane region" description="Helical" evidence="5">
    <location>
        <begin position="226"/>
        <end position="250"/>
    </location>
</feature>
<dbReference type="SUPFAM" id="SSF81340">
    <property type="entry name" value="Clc chloride channel"/>
    <property type="match status" value="1"/>
</dbReference>
<feature type="transmembrane region" description="Helical" evidence="5">
    <location>
        <begin position="365"/>
        <end position="387"/>
    </location>
</feature>
<feature type="transmembrane region" description="Helical" evidence="5">
    <location>
        <begin position="270"/>
        <end position="288"/>
    </location>
</feature>
<feature type="transmembrane region" description="Helical" evidence="5">
    <location>
        <begin position="186"/>
        <end position="206"/>
    </location>
</feature>
<gene>
    <name evidence="6" type="ORF">SAMN05192573_105256</name>
</gene>
<keyword evidence="4 5" id="KW-0472">Membrane</keyword>
<feature type="transmembrane region" description="Helical" evidence="5">
    <location>
        <begin position="150"/>
        <end position="174"/>
    </location>
</feature>
<dbReference type="PANTHER" id="PTHR43427">
    <property type="entry name" value="CHLORIDE CHANNEL PROTEIN CLC-E"/>
    <property type="match status" value="1"/>
</dbReference>
<dbReference type="PRINTS" id="PR00762">
    <property type="entry name" value="CLCHANNEL"/>
</dbReference>
<dbReference type="GO" id="GO:0016020">
    <property type="term" value="C:membrane"/>
    <property type="evidence" value="ECO:0007669"/>
    <property type="project" value="UniProtKB-SubCell"/>
</dbReference>
<accession>A0A1G7Y3W5</accession>
<dbReference type="RefSeq" id="WP_091167501.1">
    <property type="nucleotide sequence ID" value="NZ_FNCG01000005.1"/>
</dbReference>
<feature type="transmembrane region" description="Helical" evidence="5">
    <location>
        <begin position="56"/>
        <end position="75"/>
    </location>
</feature>
<reference evidence="7" key="1">
    <citation type="submission" date="2016-10" db="EMBL/GenBank/DDBJ databases">
        <authorList>
            <person name="Varghese N."/>
            <person name="Submissions S."/>
        </authorList>
    </citation>
    <scope>NUCLEOTIDE SEQUENCE [LARGE SCALE GENOMIC DNA]</scope>
    <source>
        <strain evidence="7">Gh-67</strain>
    </source>
</reference>
<dbReference type="Pfam" id="PF00654">
    <property type="entry name" value="Voltage_CLC"/>
    <property type="match status" value="1"/>
</dbReference>
<comment type="subcellular location">
    <subcellularLocation>
        <location evidence="1">Membrane</location>
        <topology evidence="1">Multi-pass membrane protein</topology>
    </subcellularLocation>
</comment>
<dbReference type="AlphaFoldDB" id="A0A1G7Y3W5"/>
<evidence type="ECO:0000256" key="2">
    <source>
        <dbReference type="ARBA" id="ARBA00022692"/>
    </source>
</evidence>
<dbReference type="InterPro" id="IPR014743">
    <property type="entry name" value="Cl-channel_core"/>
</dbReference>
<dbReference type="Proteomes" id="UP000199705">
    <property type="component" value="Unassembled WGS sequence"/>
</dbReference>
<keyword evidence="7" id="KW-1185">Reference proteome</keyword>
<dbReference type="InterPro" id="IPR050368">
    <property type="entry name" value="ClC-type_chloride_channel"/>
</dbReference>
<organism evidence="6 7">
    <name type="scientific">Mucilaginibacter gossypii</name>
    <dbReference type="NCBI Taxonomy" id="551996"/>
    <lineage>
        <taxon>Bacteria</taxon>
        <taxon>Pseudomonadati</taxon>
        <taxon>Bacteroidota</taxon>
        <taxon>Sphingobacteriia</taxon>
        <taxon>Sphingobacteriales</taxon>
        <taxon>Sphingobacteriaceae</taxon>
        <taxon>Mucilaginibacter</taxon>
    </lineage>
</organism>